<gene>
    <name evidence="1" type="ORF">OIN60_20605</name>
</gene>
<reference evidence="1 2" key="1">
    <citation type="submission" date="2022-10" db="EMBL/GenBank/DDBJ databases">
        <title>Paenibacillus description and whole genome data of maize root bacterial community.</title>
        <authorList>
            <person name="Marton D."/>
            <person name="Farkas M."/>
            <person name="Cserhati M."/>
        </authorList>
    </citation>
    <scope>NUCLEOTIDE SEQUENCE [LARGE SCALE GENOMIC DNA]</scope>
    <source>
        <strain evidence="1 2">P96</strain>
    </source>
</reference>
<dbReference type="EMBL" id="JAPCKK010000031">
    <property type="protein sequence ID" value="MDP4099125.1"/>
    <property type="molecule type" value="Genomic_DNA"/>
</dbReference>
<keyword evidence="2" id="KW-1185">Reference proteome</keyword>
<dbReference type="SUPFAM" id="SSF81593">
    <property type="entry name" value="Nucleotidyltransferase substrate binding subunit/domain"/>
    <property type="match status" value="1"/>
</dbReference>
<dbReference type="RefSeq" id="WP_305756729.1">
    <property type="nucleotide sequence ID" value="NZ_JAPCKK010000031.1"/>
</dbReference>
<organism evidence="1 2">
    <name type="scientific">Paenibacillus zeirhizosphaerae</name>
    <dbReference type="NCBI Taxonomy" id="2987519"/>
    <lineage>
        <taxon>Bacteria</taxon>
        <taxon>Bacillati</taxon>
        <taxon>Bacillota</taxon>
        <taxon>Bacilli</taxon>
        <taxon>Bacillales</taxon>
        <taxon>Paenibacillaceae</taxon>
        <taxon>Paenibacillus</taxon>
    </lineage>
</organism>
<sequence length="148" mass="17268">MGEDIRIANMQYVHPEILYFHNAAHYHLKLALIFLDRNQLDPVVILCDRALTSMLKALYIQENNTLSPPSTFSMEELLYLLHTEADPALDVVIFIGTIQYLTSQLERERISKMKKKDIKRLLRRTDEILCLLSPRIMDDPAEVYCTIF</sequence>
<comment type="caution">
    <text evidence="1">The sequence shown here is derived from an EMBL/GenBank/DDBJ whole genome shotgun (WGS) entry which is preliminary data.</text>
</comment>
<evidence type="ECO:0000313" key="2">
    <source>
        <dbReference type="Proteomes" id="UP001241848"/>
    </source>
</evidence>
<proteinExistence type="predicted"/>
<evidence type="ECO:0000313" key="1">
    <source>
        <dbReference type="EMBL" id="MDP4099125.1"/>
    </source>
</evidence>
<accession>A0ABT9FWW5</accession>
<name>A0ABT9FWW5_9BACL</name>
<dbReference type="Proteomes" id="UP001241848">
    <property type="component" value="Unassembled WGS sequence"/>
</dbReference>
<protein>
    <submittedName>
        <fullName evidence="1">HEPN domain-containing protein</fullName>
    </submittedName>
</protein>